<accession>A0ABN3B6U9</accession>
<dbReference type="Proteomes" id="UP001501084">
    <property type="component" value="Unassembled WGS sequence"/>
</dbReference>
<gene>
    <name evidence="1" type="ORF">GCM10009786_14060</name>
</gene>
<comment type="caution">
    <text evidence="1">The sequence shown here is derived from an EMBL/GenBank/DDBJ whole genome shotgun (WGS) entry which is preliminary data.</text>
</comment>
<dbReference type="EMBL" id="BAAAOP010000005">
    <property type="protein sequence ID" value="GAA2187761.1"/>
    <property type="molecule type" value="Genomic_DNA"/>
</dbReference>
<protein>
    <submittedName>
        <fullName evidence="1">Uncharacterized protein</fullName>
    </submittedName>
</protein>
<sequence>MDVTELGAVRADDDEVQVFFVRFSEFCDRFTRECLHLKAQLTSCADGSWRGYRREHEAARFDGDAVRGALFRLRLVRTLARIMLVHFASIRPPCNNTVWNDGSGGRESTAESHC</sequence>
<proteinExistence type="predicted"/>
<reference evidence="1 2" key="1">
    <citation type="journal article" date="2019" name="Int. J. Syst. Evol. Microbiol.">
        <title>The Global Catalogue of Microorganisms (GCM) 10K type strain sequencing project: providing services to taxonomists for standard genome sequencing and annotation.</title>
        <authorList>
            <consortium name="The Broad Institute Genomics Platform"/>
            <consortium name="The Broad Institute Genome Sequencing Center for Infectious Disease"/>
            <person name="Wu L."/>
            <person name="Ma J."/>
        </authorList>
    </citation>
    <scope>NUCLEOTIDE SEQUENCE [LARGE SCALE GENOMIC DNA]</scope>
    <source>
        <strain evidence="1 2">JCM 14919</strain>
    </source>
</reference>
<evidence type="ECO:0000313" key="1">
    <source>
        <dbReference type="EMBL" id="GAA2187761.1"/>
    </source>
</evidence>
<organism evidence="1 2">
    <name type="scientific">Leucobacter alluvii</name>
    <dbReference type="NCBI Taxonomy" id="340321"/>
    <lineage>
        <taxon>Bacteria</taxon>
        <taxon>Bacillati</taxon>
        <taxon>Actinomycetota</taxon>
        <taxon>Actinomycetes</taxon>
        <taxon>Micrococcales</taxon>
        <taxon>Microbacteriaceae</taxon>
        <taxon>Leucobacter</taxon>
    </lineage>
</organism>
<keyword evidence="2" id="KW-1185">Reference proteome</keyword>
<name>A0ABN3B6U9_9MICO</name>
<evidence type="ECO:0000313" key="2">
    <source>
        <dbReference type="Proteomes" id="UP001501084"/>
    </source>
</evidence>